<evidence type="ECO:0000256" key="1">
    <source>
        <dbReference type="ARBA" id="ARBA00001971"/>
    </source>
</evidence>
<protein>
    <submittedName>
        <fullName evidence="9">Linalool 8-monooxygenase</fullName>
    </submittedName>
</protein>
<keyword evidence="7 8" id="KW-0503">Monooxygenase</keyword>
<dbReference type="FunFam" id="1.10.630.10:FF:000018">
    <property type="entry name" value="Cytochrome P450 monooxygenase"/>
    <property type="match status" value="1"/>
</dbReference>
<keyword evidence="9" id="KW-0614">Plasmid</keyword>
<proteinExistence type="inferred from homology"/>
<dbReference type="InterPro" id="IPR002397">
    <property type="entry name" value="Cyt_P450_B"/>
</dbReference>
<dbReference type="Proteomes" id="UP000185674">
    <property type="component" value="Plasmid pGFJ1"/>
</dbReference>
<dbReference type="GO" id="GO:0004497">
    <property type="term" value="F:monooxygenase activity"/>
    <property type="evidence" value="ECO:0007669"/>
    <property type="project" value="UniProtKB-KW"/>
</dbReference>
<dbReference type="KEGG" id="asol:BEN76_16475"/>
<dbReference type="Gene3D" id="1.10.630.10">
    <property type="entry name" value="Cytochrome P450"/>
    <property type="match status" value="1"/>
</dbReference>
<evidence type="ECO:0000256" key="4">
    <source>
        <dbReference type="ARBA" id="ARBA00022723"/>
    </source>
</evidence>
<dbReference type="CDD" id="cd11033">
    <property type="entry name" value="CYP142-like"/>
    <property type="match status" value="1"/>
</dbReference>
<evidence type="ECO:0000313" key="10">
    <source>
        <dbReference type="Proteomes" id="UP000185674"/>
    </source>
</evidence>
<evidence type="ECO:0000256" key="2">
    <source>
        <dbReference type="ARBA" id="ARBA00010617"/>
    </source>
</evidence>
<dbReference type="GO" id="GO:0005506">
    <property type="term" value="F:iron ion binding"/>
    <property type="evidence" value="ECO:0007669"/>
    <property type="project" value="InterPro"/>
</dbReference>
<dbReference type="PROSITE" id="PS00086">
    <property type="entry name" value="CYTOCHROME_P450"/>
    <property type="match status" value="1"/>
</dbReference>
<evidence type="ECO:0000256" key="5">
    <source>
        <dbReference type="ARBA" id="ARBA00023002"/>
    </source>
</evidence>
<name>A0A1P8EN64_9GAMM</name>
<dbReference type="GO" id="GO:0020037">
    <property type="term" value="F:heme binding"/>
    <property type="evidence" value="ECO:0007669"/>
    <property type="project" value="InterPro"/>
</dbReference>
<dbReference type="RefSeq" id="WP_076033656.1">
    <property type="nucleotide sequence ID" value="NZ_CP016897.1"/>
</dbReference>
<gene>
    <name evidence="9" type="ORF">BEN76_16475</name>
</gene>
<dbReference type="PANTHER" id="PTHR46696">
    <property type="entry name" value="P450, PUTATIVE (EUROFUNG)-RELATED"/>
    <property type="match status" value="1"/>
</dbReference>
<dbReference type="SUPFAM" id="SSF48264">
    <property type="entry name" value="Cytochrome P450"/>
    <property type="match status" value="1"/>
</dbReference>
<accession>A0A1P8EN64</accession>
<dbReference type="PANTHER" id="PTHR46696:SF1">
    <property type="entry name" value="CYTOCHROME P450 YJIB-RELATED"/>
    <property type="match status" value="1"/>
</dbReference>
<evidence type="ECO:0000256" key="8">
    <source>
        <dbReference type="RuleBase" id="RU000461"/>
    </source>
</evidence>
<dbReference type="PRINTS" id="PR00359">
    <property type="entry name" value="BP450"/>
</dbReference>
<dbReference type="InterPro" id="IPR001128">
    <property type="entry name" value="Cyt_P450"/>
</dbReference>
<dbReference type="EMBL" id="CP016897">
    <property type="protein sequence ID" value="APV37647.1"/>
    <property type="molecule type" value="Genomic_DNA"/>
</dbReference>
<evidence type="ECO:0000256" key="7">
    <source>
        <dbReference type="ARBA" id="ARBA00023033"/>
    </source>
</evidence>
<evidence type="ECO:0000256" key="6">
    <source>
        <dbReference type="ARBA" id="ARBA00023004"/>
    </source>
</evidence>
<sequence>MSRIDLKDPDLYQRRVPHDLFTQLRKEQPVYWNDEVDGSGFWAVMKHKDICEVSRNPAVFSSAYENGGHRIFNENEVGLTGAGESAVGIPFISIDPPIHTQYRKAIMPALSPARLGDIENRIRERAKLLIEQIPLNEEVDIVQLLSAPLPLLTLAELLGVKPEVWKDLYHWTNAFVGEDDPEFRQSPEAMQQTMIEFMGFCQALFEERRANPGHDIATLLATVPIDGKEPVLRDFIGNLILTLVGGNETTRNSMSHTIVNFCKNPEQWDKIKQNPELLKTATAEMVRHASPVLHMRRTATQDTMIGEQKIAKGDKVVLWYSSGNRDEDVFERPDEFDVTRKGFQHVGFGFGQHVCVGSRLAEMQLRVVFELLAERVERFELKSEPRRFRSNFLNGLKNLNVVLVAKRGDHDARISTS</sequence>
<evidence type="ECO:0000256" key="3">
    <source>
        <dbReference type="ARBA" id="ARBA00022617"/>
    </source>
</evidence>
<geneLocation type="plasmid" evidence="10">
    <name>pgfj1</name>
</geneLocation>
<comment type="cofactor">
    <cofactor evidence="1">
        <name>heme</name>
        <dbReference type="ChEBI" id="CHEBI:30413"/>
    </cofactor>
</comment>
<dbReference type="InterPro" id="IPR036396">
    <property type="entry name" value="Cyt_P450_sf"/>
</dbReference>
<keyword evidence="6 8" id="KW-0408">Iron</keyword>
<organism evidence="9 10">
    <name type="scientific">Acinetobacter soli</name>
    <dbReference type="NCBI Taxonomy" id="487316"/>
    <lineage>
        <taxon>Bacteria</taxon>
        <taxon>Pseudomonadati</taxon>
        <taxon>Pseudomonadota</taxon>
        <taxon>Gammaproteobacteria</taxon>
        <taxon>Moraxellales</taxon>
        <taxon>Moraxellaceae</taxon>
        <taxon>Acinetobacter</taxon>
    </lineage>
</organism>
<keyword evidence="3 8" id="KW-0349">Heme</keyword>
<dbReference type="InterPro" id="IPR017972">
    <property type="entry name" value="Cyt_P450_CS"/>
</dbReference>
<evidence type="ECO:0000313" key="9">
    <source>
        <dbReference type="EMBL" id="APV37647.1"/>
    </source>
</evidence>
<reference evidence="9 10" key="1">
    <citation type="submission" date="2016-08" db="EMBL/GenBank/DDBJ databases">
        <title>Complete genome sequence of Acinetobacter baylyi strain GFJ2.</title>
        <authorList>
            <person name="Tabata M."/>
            <person name="Kuboki S."/>
            <person name="Gibu N."/>
            <person name="Kinouchi Y."/>
            <person name="Vangnai A."/>
            <person name="Kasai D."/>
            <person name="Fukuda M."/>
        </authorList>
    </citation>
    <scope>NUCLEOTIDE SEQUENCE [LARGE SCALE GENOMIC DNA]</scope>
    <source>
        <strain evidence="9 10">GFJ2</strain>
        <plasmid evidence="10">Plasmid pgfj1</plasmid>
    </source>
</reference>
<dbReference type="Pfam" id="PF00067">
    <property type="entry name" value="p450"/>
    <property type="match status" value="1"/>
</dbReference>
<keyword evidence="5 8" id="KW-0560">Oxidoreductase</keyword>
<dbReference type="GO" id="GO:0016705">
    <property type="term" value="F:oxidoreductase activity, acting on paired donors, with incorporation or reduction of molecular oxygen"/>
    <property type="evidence" value="ECO:0007669"/>
    <property type="project" value="InterPro"/>
</dbReference>
<keyword evidence="4 8" id="KW-0479">Metal-binding</keyword>
<comment type="similarity">
    <text evidence="2 8">Belongs to the cytochrome P450 family.</text>
</comment>
<dbReference type="AlphaFoldDB" id="A0A1P8EN64"/>